<dbReference type="GO" id="GO:0001401">
    <property type="term" value="C:SAM complex"/>
    <property type="evidence" value="ECO:0007669"/>
    <property type="project" value="TreeGrafter"/>
</dbReference>
<dbReference type="GO" id="GO:0045040">
    <property type="term" value="P:protein insertion into mitochondrial outer membrane"/>
    <property type="evidence" value="ECO:0007669"/>
    <property type="project" value="UniProtKB-UniRule"/>
</dbReference>
<evidence type="ECO:0000256" key="2">
    <source>
        <dbReference type="ARBA" id="ARBA00022692"/>
    </source>
</evidence>
<dbReference type="PANTHER" id="PTHR28035">
    <property type="entry name" value="MITOCHONDRIAL DISTRIBUTION AND MORPHOLOGY PROTEIN 10"/>
    <property type="match status" value="1"/>
</dbReference>
<name>A0A433DCT7_9FUNG</name>
<dbReference type="GO" id="GO:0051654">
    <property type="term" value="P:establishment of mitochondrion localization"/>
    <property type="evidence" value="ECO:0007669"/>
    <property type="project" value="TreeGrafter"/>
</dbReference>
<sequence>MLCLYIILDGLIFLTPEVIITILDIIARMGLPDGFIQLLLESVACRRAHKTDNVINDEDDGFLCQTRVSIGIALPNRQKKKVDESRAKKTLTRTDYRELTMLPKTPPLRVEYRQVAASPRVMGSSLICSKSATTGQGSPTRGLTQQYCLRRYYRASAWNDDNQYSNLCATSRAILDFPIPRGLSLTISRLPSPQFKPTYTLNALPSLNGTIGYLYTSRPLNVGTSATVQLKEVVERFRIVSPEVGGDATAEDSLVRKKDYLIYGRMFLPGGRLEALYSRRLSPSMQCVVTGISDPRPNGSSHITTQLQYDIGKWCTEFAFTTDDGLLGVRGLYNFGNNAVEEVKADVSVPIPLADAIDVEQYIRGRWSAGGEIYFGVKDNSGGVSTGLRYRTLPSPHHPFSPPITCTYTLNPIVGQMSTAYAAQVSEELALCSRYEFNMYSYESDLVIGLEWRSRKDEEEVEGNREKELEGKELEGKEPRLEGLVKARVGISKGLALMWEGRYKSTLFNVGLLADLSSRSNPVRSVGIEIQYFA</sequence>
<dbReference type="HAMAP" id="MF_03102">
    <property type="entry name" value="Mdm10"/>
    <property type="match status" value="1"/>
</dbReference>
<comment type="domain">
    <text evidence="6">Lacks alpha-helical transmembrane segments, suggesting that it resides in the membrane via beta-sheet conformations similar to those predicted for other outer membrane proteins and porin.</text>
</comment>
<accession>A0A433DCT7</accession>
<keyword evidence="2 6" id="KW-0812">Transmembrane</keyword>
<keyword evidence="5 6" id="KW-0472">Membrane</keyword>
<dbReference type="OrthoDB" id="2103793at2759"/>
<protein>
    <recommendedName>
        <fullName evidence="6">Mitochondrial distribution and morphology protein 10</fullName>
    </recommendedName>
    <alternativeName>
        <fullName evidence="6">Mitochondrial inheritance component MDM10</fullName>
    </alternativeName>
</protein>
<organism evidence="7 8">
    <name type="scientific">Jimgerdemannia flammicorona</name>
    <dbReference type="NCBI Taxonomy" id="994334"/>
    <lineage>
        <taxon>Eukaryota</taxon>
        <taxon>Fungi</taxon>
        <taxon>Fungi incertae sedis</taxon>
        <taxon>Mucoromycota</taxon>
        <taxon>Mucoromycotina</taxon>
        <taxon>Endogonomycetes</taxon>
        <taxon>Endogonales</taxon>
        <taxon>Endogonaceae</taxon>
        <taxon>Jimgerdemannia</taxon>
    </lineage>
</organism>
<evidence type="ECO:0000256" key="6">
    <source>
        <dbReference type="HAMAP-Rule" id="MF_03102"/>
    </source>
</evidence>
<dbReference type="GO" id="GO:0070096">
    <property type="term" value="P:mitochondrial outer membrane translocase complex assembly"/>
    <property type="evidence" value="ECO:0007669"/>
    <property type="project" value="UniProtKB-UniRule"/>
</dbReference>
<evidence type="ECO:0000256" key="5">
    <source>
        <dbReference type="ARBA" id="ARBA00023136"/>
    </source>
</evidence>
<dbReference type="AlphaFoldDB" id="A0A433DCT7"/>
<reference evidence="7 8" key="1">
    <citation type="journal article" date="2018" name="New Phytol.">
        <title>Phylogenomics of Endogonaceae and evolution of mycorrhizas within Mucoromycota.</title>
        <authorList>
            <person name="Chang Y."/>
            <person name="Desiro A."/>
            <person name="Na H."/>
            <person name="Sandor L."/>
            <person name="Lipzen A."/>
            <person name="Clum A."/>
            <person name="Barry K."/>
            <person name="Grigoriev I.V."/>
            <person name="Martin F.M."/>
            <person name="Stajich J.E."/>
            <person name="Smith M.E."/>
            <person name="Bonito G."/>
            <person name="Spatafora J.W."/>
        </authorList>
    </citation>
    <scope>NUCLEOTIDE SEQUENCE [LARGE SCALE GENOMIC DNA]</scope>
    <source>
        <strain evidence="7 8">GMNB39</strain>
    </source>
</reference>
<keyword evidence="8" id="KW-1185">Reference proteome</keyword>
<evidence type="ECO:0000313" key="8">
    <source>
        <dbReference type="Proteomes" id="UP000268093"/>
    </source>
</evidence>
<dbReference type="GO" id="GO:0015914">
    <property type="term" value="P:phospholipid transport"/>
    <property type="evidence" value="ECO:0007669"/>
    <property type="project" value="TreeGrafter"/>
</dbReference>
<dbReference type="GO" id="GO:0032865">
    <property type="term" value="C:ERMES complex"/>
    <property type="evidence" value="ECO:0007669"/>
    <property type="project" value="UniProtKB-UniRule"/>
</dbReference>
<comment type="similarity">
    <text evidence="6">Belongs to the MDM10 family.</text>
</comment>
<comment type="subcellular location">
    <subcellularLocation>
        <location evidence="6">Mitochondrion outer membrane</location>
        <topology evidence="6">Multi-pass membrane protein</topology>
    </subcellularLocation>
    <text evidence="6">The ERMES/MDM complex localizes to a few discrete foci (around 10 per single cell), that represent mitochondria-endoplasmic reticulum junctions. These foci are often found next to mtDNA nucleoids.</text>
</comment>
<dbReference type="Proteomes" id="UP000268093">
    <property type="component" value="Unassembled WGS sequence"/>
</dbReference>
<gene>
    <name evidence="6" type="primary">MDM10</name>
    <name evidence="7" type="ORF">BC936DRAFT_144222</name>
</gene>
<proteinExistence type="inferred from homology"/>
<dbReference type="InterPro" id="IPR027539">
    <property type="entry name" value="Mdm10"/>
</dbReference>
<evidence type="ECO:0000313" key="7">
    <source>
        <dbReference type="EMBL" id="RUP48660.1"/>
    </source>
</evidence>
<dbReference type="GO" id="GO:1990456">
    <property type="term" value="P:mitochondrion-endoplasmic reticulum membrane tethering"/>
    <property type="evidence" value="ECO:0007669"/>
    <property type="project" value="UniProtKB-UniRule"/>
</dbReference>
<keyword evidence="3 6" id="KW-1000">Mitochondrion outer membrane</keyword>
<evidence type="ECO:0000256" key="3">
    <source>
        <dbReference type="ARBA" id="ARBA00022787"/>
    </source>
</evidence>
<keyword evidence="1 6" id="KW-1134">Transmembrane beta strand</keyword>
<dbReference type="Pfam" id="PF12519">
    <property type="entry name" value="MDM10"/>
    <property type="match status" value="1"/>
</dbReference>
<keyword evidence="4 6" id="KW-0496">Mitochondrion</keyword>
<comment type="function">
    <text evidence="6">Component of the ERMES/MDM complex, which serves as a molecular tether to connect the endoplasmic reticulum and mitochondria. Components of this complex are involved in the control of mitochondrial shape and protein biogenesis and may function in phospholipid exchange. MDM10 is involved in the late assembly steps of the general translocase of the mitochondrial outer membrane (TOM complex). Functions in the TOM40-specific route of the assembly of outer membrane beta-barrel proteins, including the association of TOM40 with the receptor TOM22 and small TOM proteins. Can associate with the SAM(core) complex as well as the MDM12-MMM1 complex, both involved in late steps of the major beta-barrel assembly pathway, that is responsible for biogenesis of all outer membrane beta-barrel proteins. May act as a switch that shuttles between both complexes and channels precursor proteins into the TOM40-specific pathway. Plays a role in mitochondrial morphology and in the inheritance of mitochondria.</text>
</comment>
<evidence type="ECO:0000256" key="1">
    <source>
        <dbReference type="ARBA" id="ARBA00022452"/>
    </source>
</evidence>
<evidence type="ECO:0000256" key="4">
    <source>
        <dbReference type="ARBA" id="ARBA00023128"/>
    </source>
</evidence>
<comment type="subunit">
    <text evidence="6">Component of the ER-mitochondria encounter structure (ERMES) or MDM complex, composed of MMM1, MDM10, MDM12 and MDM34. Associates with the mitochondrial outer membrane sorting assembly machinery SAM(core) complex.</text>
</comment>
<comment type="caution">
    <text evidence="7">The sequence shown here is derived from an EMBL/GenBank/DDBJ whole genome shotgun (WGS) entry which is preliminary data.</text>
</comment>
<dbReference type="PANTHER" id="PTHR28035:SF1">
    <property type="entry name" value="MITOCHONDRIAL DISTRIBUTION AND MORPHOLOGY PROTEIN 10"/>
    <property type="match status" value="1"/>
</dbReference>
<dbReference type="EMBL" id="RBNI01003125">
    <property type="protein sequence ID" value="RUP48660.1"/>
    <property type="molecule type" value="Genomic_DNA"/>
</dbReference>